<protein>
    <submittedName>
        <fullName evidence="2">Uncharacterized protein</fullName>
    </submittedName>
</protein>
<feature type="compositionally biased region" description="Polar residues" evidence="1">
    <location>
        <begin position="32"/>
        <end position="53"/>
    </location>
</feature>
<evidence type="ECO:0000256" key="1">
    <source>
        <dbReference type="SAM" id="MobiDB-lite"/>
    </source>
</evidence>
<dbReference type="InterPro" id="IPR047675">
    <property type="entry name" value="Putative_zinc-bd"/>
</dbReference>
<name>A0A6B9L6K0_9CAUD</name>
<evidence type="ECO:0000313" key="2">
    <source>
        <dbReference type="EMBL" id="QHB37222.1"/>
    </source>
</evidence>
<gene>
    <name evidence="2" type="primary">88</name>
    <name evidence="2" type="ORF">SEA_TERIJ_88</name>
</gene>
<dbReference type="GeneID" id="80004950"/>
<dbReference type="KEGG" id="vg:80004950"/>
<accession>A0A6B9L6K0</accession>
<feature type="region of interest" description="Disordered" evidence="1">
    <location>
        <begin position="1"/>
        <end position="75"/>
    </location>
</feature>
<organism evidence="2 3">
    <name type="scientific">Microbacterium phage Terij</name>
    <dbReference type="NCBI Taxonomy" id="2686229"/>
    <lineage>
        <taxon>Viruses</taxon>
        <taxon>Duplodnaviria</taxon>
        <taxon>Heunggongvirae</taxon>
        <taxon>Uroviricota</taxon>
        <taxon>Caudoviricetes</taxon>
        <taxon>Hodgkinviridae</taxon>
        <taxon>Margaeryvirus</taxon>
        <taxon>Margaeryvirus terij</taxon>
    </lineage>
</organism>
<evidence type="ECO:0000313" key="3">
    <source>
        <dbReference type="Proteomes" id="UP000464752"/>
    </source>
</evidence>
<dbReference type="NCBIfam" id="NF041373">
    <property type="entry name" value="HGG_STG"/>
    <property type="match status" value="1"/>
</dbReference>
<sequence>MSTPAEPSNVVVLPTGNAPRTRRARTDPMHTPTPNSGTGTQQHTQARQCTAKTRSGGRCRNAPIEGGTVCRMHGGSAPQVKRRAALRLLELVDPAVATLAREMATASKSADRQRAANSILDRAGMVRRDSPAKEDVYDLVAERLRALREQGQ</sequence>
<dbReference type="EMBL" id="MN813684">
    <property type="protein sequence ID" value="QHB37222.1"/>
    <property type="molecule type" value="Genomic_DNA"/>
</dbReference>
<reference evidence="2 3" key="1">
    <citation type="submission" date="2019-12" db="EMBL/GenBank/DDBJ databases">
        <authorList>
            <person name="Kistler A.K."/>
            <person name="Garlena R.A."/>
            <person name="Russell D.A."/>
            <person name="Pope W.H."/>
            <person name="Jacobs-Sera D."/>
            <person name="Hatfull G.F."/>
        </authorList>
    </citation>
    <scope>NUCLEOTIDE SEQUENCE [LARGE SCALE GENOMIC DNA]</scope>
</reference>
<dbReference type="RefSeq" id="YP_010751284.1">
    <property type="nucleotide sequence ID" value="NC_073367.1"/>
</dbReference>
<dbReference type="Proteomes" id="UP000464752">
    <property type="component" value="Segment"/>
</dbReference>
<keyword evidence="3" id="KW-1185">Reference proteome</keyword>
<proteinExistence type="predicted"/>